<dbReference type="Pfam" id="PF19447">
    <property type="entry name" value="DUF5985"/>
    <property type="match status" value="1"/>
</dbReference>
<reference evidence="2 3" key="1">
    <citation type="submission" date="2015-08" db="EMBL/GenBank/DDBJ databases">
        <title>Complete genome sequence of Sulfurifustis variabilis.</title>
        <authorList>
            <person name="Miura A."/>
            <person name="Kojima H."/>
            <person name="Fukui M."/>
        </authorList>
    </citation>
    <scope>NUCLEOTIDE SEQUENCE [LARGE SCALE GENOMIC DNA]</scope>
    <source>
        <strain evidence="3">skN76</strain>
    </source>
</reference>
<gene>
    <name evidence="2" type="ORF">SVA_2537</name>
</gene>
<protein>
    <submittedName>
        <fullName evidence="2">Uncharacterized protein</fullName>
    </submittedName>
</protein>
<evidence type="ECO:0000256" key="1">
    <source>
        <dbReference type="SAM" id="Phobius"/>
    </source>
</evidence>
<dbReference type="RefSeq" id="WP_096461536.1">
    <property type="nucleotide sequence ID" value="NZ_AP014936.1"/>
</dbReference>
<keyword evidence="1" id="KW-0472">Membrane</keyword>
<dbReference type="AlphaFoldDB" id="A0A1B4V6N3"/>
<keyword evidence="1" id="KW-0812">Transmembrane</keyword>
<dbReference type="EMBL" id="AP014936">
    <property type="protein sequence ID" value="BAU49085.1"/>
    <property type="molecule type" value="Genomic_DNA"/>
</dbReference>
<proteinExistence type="predicted"/>
<name>A0A1B4V6N3_9GAMM</name>
<organism evidence="2 3">
    <name type="scientific">Sulfurifustis variabilis</name>
    <dbReference type="NCBI Taxonomy" id="1675686"/>
    <lineage>
        <taxon>Bacteria</taxon>
        <taxon>Pseudomonadati</taxon>
        <taxon>Pseudomonadota</taxon>
        <taxon>Gammaproteobacteria</taxon>
        <taxon>Acidiferrobacterales</taxon>
        <taxon>Acidiferrobacteraceae</taxon>
        <taxon>Sulfurifustis</taxon>
    </lineage>
</organism>
<keyword evidence="1" id="KW-1133">Transmembrane helix</keyword>
<evidence type="ECO:0000313" key="2">
    <source>
        <dbReference type="EMBL" id="BAU49085.1"/>
    </source>
</evidence>
<keyword evidence="3" id="KW-1185">Reference proteome</keyword>
<accession>A0A1B4V6N3</accession>
<feature type="transmembrane region" description="Helical" evidence="1">
    <location>
        <begin position="6"/>
        <end position="24"/>
    </location>
</feature>
<feature type="transmembrane region" description="Helical" evidence="1">
    <location>
        <begin position="31"/>
        <end position="55"/>
    </location>
</feature>
<sequence length="98" mass="10947">MIEFLAGAVTLAHIVSAVYFLRFWRKTSDRLFLSFAVAFGLLALNQIAVSVIGAADERTNYAYILRVLGFILIFLAIIDKNVFAVRKGKRRAAPTTPR</sequence>
<feature type="transmembrane region" description="Helical" evidence="1">
    <location>
        <begin position="61"/>
        <end position="83"/>
    </location>
</feature>
<dbReference type="KEGG" id="sva:SVA_2537"/>
<evidence type="ECO:0000313" key="3">
    <source>
        <dbReference type="Proteomes" id="UP000218899"/>
    </source>
</evidence>
<dbReference type="OrthoDB" id="9806559at2"/>
<dbReference type="Proteomes" id="UP000218899">
    <property type="component" value="Chromosome"/>
</dbReference>
<dbReference type="InterPro" id="IPR046027">
    <property type="entry name" value="DUF5985"/>
</dbReference>